<gene>
    <name evidence="1" type="ORF">J0383_14340</name>
</gene>
<dbReference type="RefSeq" id="WP_207294694.1">
    <property type="nucleotide sequence ID" value="NZ_CP071448.1"/>
</dbReference>
<dbReference type="PANTHER" id="PTHR23416:SF78">
    <property type="entry name" value="LIPOPOLYSACCHARIDE BIOSYNTHESIS O-ACETYL TRANSFERASE WBBJ-RELATED"/>
    <property type="match status" value="1"/>
</dbReference>
<keyword evidence="1" id="KW-0012">Acyltransferase</keyword>
<dbReference type="EMBL" id="CP071448">
    <property type="protein sequence ID" value="QSW87465.1"/>
    <property type="molecule type" value="Genomic_DNA"/>
</dbReference>
<sequence length="191" mass="21133">MYFKFFWIIRAVCYKPFFGKFLMPSYIGKPVYLHGVKNIFIEKNVRLFPNIRMEVHGKDASINIGEDVGIAQNVHITSGSNLNIGKSSTILANVFITNIDHDYTTIGVNILKQKMIIKDTEIGENCFIGIGAAIQAGTILGNHCVVGANSVVKGIFPDYSIIAGVPAKIIKRYNTQSGLWEKTNSEGTFLN</sequence>
<proteinExistence type="predicted"/>
<reference evidence="1 2" key="1">
    <citation type="submission" date="2021-03" db="EMBL/GenBank/DDBJ databases">
        <title>Flavobacterium kribbensis sp. nov, an endophytic bacteria, isolated from soybean.</title>
        <authorList>
            <person name="Lee J."/>
            <person name="Seo J."/>
        </authorList>
    </citation>
    <scope>NUCLEOTIDE SEQUENCE [LARGE SCALE GENOMIC DNA]</scope>
    <source>
        <strain evidence="1 2">BB8</strain>
    </source>
</reference>
<protein>
    <submittedName>
        <fullName evidence="1">Acyltransferase</fullName>
    </submittedName>
</protein>
<organism evidence="1 2">
    <name type="scientific">Flavobacterium endoglycinae</name>
    <dbReference type="NCBI Taxonomy" id="2816357"/>
    <lineage>
        <taxon>Bacteria</taxon>
        <taxon>Pseudomonadati</taxon>
        <taxon>Bacteroidota</taxon>
        <taxon>Flavobacteriia</taxon>
        <taxon>Flavobacteriales</taxon>
        <taxon>Flavobacteriaceae</taxon>
        <taxon>Flavobacterium</taxon>
    </lineage>
</organism>
<accession>A0ABX7Q8W6</accession>
<name>A0ABX7Q8W6_9FLAO</name>
<dbReference type="PANTHER" id="PTHR23416">
    <property type="entry name" value="SIALIC ACID SYNTHASE-RELATED"/>
    <property type="match status" value="1"/>
</dbReference>
<evidence type="ECO:0000313" key="1">
    <source>
        <dbReference type="EMBL" id="QSW87465.1"/>
    </source>
</evidence>
<dbReference type="GO" id="GO:0016746">
    <property type="term" value="F:acyltransferase activity"/>
    <property type="evidence" value="ECO:0007669"/>
    <property type="project" value="UniProtKB-KW"/>
</dbReference>
<keyword evidence="1" id="KW-0808">Transferase</keyword>
<evidence type="ECO:0000313" key="2">
    <source>
        <dbReference type="Proteomes" id="UP000663440"/>
    </source>
</evidence>
<dbReference type="InterPro" id="IPR011004">
    <property type="entry name" value="Trimer_LpxA-like_sf"/>
</dbReference>
<dbReference type="Gene3D" id="2.160.10.10">
    <property type="entry name" value="Hexapeptide repeat proteins"/>
    <property type="match status" value="1"/>
</dbReference>
<dbReference type="Proteomes" id="UP000663440">
    <property type="component" value="Chromosome"/>
</dbReference>
<dbReference type="InterPro" id="IPR051159">
    <property type="entry name" value="Hexapeptide_acetyltransf"/>
</dbReference>
<dbReference type="Pfam" id="PF00132">
    <property type="entry name" value="Hexapep"/>
    <property type="match status" value="1"/>
</dbReference>
<dbReference type="CDD" id="cd04647">
    <property type="entry name" value="LbH_MAT_like"/>
    <property type="match status" value="1"/>
</dbReference>
<dbReference type="InterPro" id="IPR001451">
    <property type="entry name" value="Hexapep"/>
</dbReference>
<keyword evidence="2" id="KW-1185">Reference proteome</keyword>
<dbReference type="SUPFAM" id="SSF51161">
    <property type="entry name" value="Trimeric LpxA-like enzymes"/>
    <property type="match status" value="1"/>
</dbReference>